<dbReference type="EMBL" id="CAICTM010001927">
    <property type="protein sequence ID" value="CAB9527036.1"/>
    <property type="molecule type" value="Genomic_DNA"/>
</dbReference>
<reference evidence="2" key="1">
    <citation type="submission" date="2020-06" db="EMBL/GenBank/DDBJ databases">
        <authorList>
            <consortium name="Plant Systems Biology data submission"/>
        </authorList>
    </citation>
    <scope>NUCLEOTIDE SEQUENCE</scope>
    <source>
        <strain evidence="2">D6</strain>
    </source>
</reference>
<dbReference type="AlphaFoldDB" id="A0A9N8HV53"/>
<evidence type="ECO:0000256" key="1">
    <source>
        <dbReference type="SAM" id="SignalP"/>
    </source>
</evidence>
<sequence>MKVSSLPAFLAAPILLLAVPIVNGFSTVVYGPQSRELLLLVSKISAEKGITTSCICAPGTEEGCRRLMYGSDYANAGIDVEGNAKPISDSEDMGAALGDATSLVLVGNDNPVEASTLETFLKYSSEKLEKIILISKMGVKGGGGGFFGGGANKAVLQSEEGLAKLAKDKNLDFSIIRAGITKGGGPGEVDEDGDAIQPFGLDKTYYNTIIDVVEYKVTLAHDKFSLGADTTSVVQGDPHSMPNMMTQMGTKTSFDPSPTDTNRIVAASAAVAALDMGPLEISVGTAEGKAVPTSEEWKELLEPLQH</sequence>
<comment type="caution">
    <text evidence="2">The sequence shown here is derived from an EMBL/GenBank/DDBJ whole genome shotgun (WGS) entry which is preliminary data.</text>
</comment>
<proteinExistence type="predicted"/>
<evidence type="ECO:0000313" key="3">
    <source>
        <dbReference type="Proteomes" id="UP001153069"/>
    </source>
</evidence>
<organism evidence="2 3">
    <name type="scientific">Seminavis robusta</name>
    <dbReference type="NCBI Taxonomy" id="568900"/>
    <lineage>
        <taxon>Eukaryota</taxon>
        <taxon>Sar</taxon>
        <taxon>Stramenopiles</taxon>
        <taxon>Ochrophyta</taxon>
        <taxon>Bacillariophyta</taxon>
        <taxon>Bacillariophyceae</taxon>
        <taxon>Bacillariophycidae</taxon>
        <taxon>Naviculales</taxon>
        <taxon>Naviculaceae</taxon>
        <taxon>Seminavis</taxon>
    </lineage>
</organism>
<keyword evidence="3" id="KW-1185">Reference proteome</keyword>
<name>A0A9N8HV53_9STRA</name>
<feature type="signal peptide" evidence="1">
    <location>
        <begin position="1"/>
        <end position="24"/>
    </location>
</feature>
<protein>
    <submittedName>
        <fullName evidence="2">Uncharacterized protein</fullName>
    </submittedName>
</protein>
<accession>A0A9N8HV53</accession>
<gene>
    <name evidence="2" type="ORF">SEMRO_1929_G306110.2</name>
</gene>
<feature type="chain" id="PRO_5040373577" evidence="1">
    <location>
        <begin position="25"/>
        <end position="306"/>
    </location>
</feature>
<dbReference type="OrthoDB" id="43549at2759"/>
<keyword evidence="1" id="KW-0732">Signal</keyword>
<dbReference type="Proteomes" id="UP001153069">
    <property type="component" value="Unassembled WGS sequence"/>
</dbReference>
<evidence type="ECO:0000313" key="2">
    <source>
        <dbReference type="EMBL" id="CAB9527036.1"/>
    </source>
</evidence>